<dbReference type="AlphaFoldDB" id="A0A4C1V2P0"/>
<dbReference type="EMBL" id="BGZK01000269">
    <property type="protein sequence ID" value="GBP33088.1"/>
    <property type="molecule type" value="Genomic_DNA"/>
</dbReference>
<gene>
    <name evidence="2" type="ORF">EVAR_18567_1</name>
</gene>
<sequence>MDVRGICGVRQLRASTSRQVREVRARASHSSPHVMSGLVAFWTCLHPPSFVFVCLPRTVLHTALLTLQQVPVEDEDALALLQLINMQRCRRYWVHSVWKLSKEHRYLKIMEKLHEYPDRFPTVYKMSQECFHVILSKVKHGLQKQHTHWRVPACPEERLLITLSGASIIRTSLNRTTAYPNSSSGRSTPPVPRVPRSRPPRCTIRALAATRSLVIVLLSASAEVPVASAEVLDFHNFLYGQVNHTLTPVMEFFGKGIRFSMNSSNMR</sequence>
<comment type="caution">
    <text evidence="2">The sequence shown here is derived from an EMBL/GenBank/DDBJ whole genome shotgun (WGS) entry which is preliminary data.</text>
</comment>
<proteinExistence type="predicted"/>
<reference evidence="2 3" key="1">
    <citation type="journal article" date="2019" name="Commun. Biol.">
        <title>The bagworm genome reveals a unique fibroin gene that provides high tensile strength.</title>
        <authorList>
            <person name="Kono N."/>
            <person name="Nakamura H."/>
            <person name="Ohtoshi R."/>
            <person name="Tomita M."/>
            <person name="Numata K."/>
            <person name="Arakawa K."/>
        </authorList>
    </citation>
    <scope>NUCLEOTIDE SEQUENCE [LARGE SCALE GENOMIC DNA]</scope>
</reference>
<evidence type="ECO:0000313" key="3">
    <source>
        <dbReference type="Proteomes" id="UP000299102"/>
    </source>
</evidence>
<protein>
    <submittedName>
        <fullName evidence="2">Uncharacterized protein</fullName>
    </submittedName>
</protein>
<accession>A0A4C1V2P0</accession>
<dbReference type="OrthoDB" id="652136at2759"/>
<organism evidence="2 3">
    <name type="scientific">Eumeta variegata</name>
    <name type="common">Bagworm moth</name>
    <name type="synonym">Eumeta japonica</name>
    <dbReference type="NCBI Taxonomy" id="151549"/>
    <lineage>
        <taxon>Eukaryota</taxon>
        <taxon>Metazoa</taxon>
        <taxon>Ecdysozoa</taxon>
        <taxon>Arthropoda</taxon>
        <taxon>Hexapoda</taxon>
        <taxon>Insecta</taxon>
        <taxon>Pterygota</taxon>
        <taxon>Neoptera</taxon>
        <taxon>Endopterygota</taxon>
        <taxon>Lepidoptera</taxon>
        <taxon>Glossata</taxon>
        <taxon>Ditrysia</taxon>
        <taxon>Tineoidea</taxon>
        <taxon>Psychidae</taxon>
        <taxon>Oiketicinae</taxon>
        <taxon>Eumeta</taxon>
    </lineage>
</organism>
<evidence type="ECO:0000256" key="1">
    <source>
        <dbReference type="SAM" id="MobiDB-lite"/>
    </source>
</evidence>
<dbReference type="Proteomes" id="UP000299102">
    <property type="component" value="Unassembled WGS sequence"/>
</dbReference>
<name>A0A4C1V2P0_EUMVA</name>
<feature type="region of interest" description="Disordered" evidence="1">
    <location>
        <begin position="177"/>
        <end position="199"/>
    </location>
</feature>
<dbReference type="STRING" id="151549.A0A4C1V2P0"/>
<evidence type="ECO:0000313" key="2">
    <source>
        <dbReference type="EMBL" id="GBP33088.1"/>
    </source>
</evidence>
<keyword evidence="3" id="KW-1185">Reference proteome</keyword>